<evidence type="ECO:0000313" key="3">
    <source>
        <dbReference type="Proteomes" id="UP001595548"/>
    </source>
</evidence>
<evidence type="ECO:0000256" key="1">
    <source>
        <dbReference type="SAM" id="MobiDB-lite"/>
    </source>
</evidence>
<gene>
    <name evidence="2" type="ORF">ACFOEB_12715</name>
</gene>
<organism evidence="2 3">
    <name type="scientific">Gilvimarinus japonicus</name>
    <dbReference type="NCBI Taxonomy" id="1796469"/>
    <lineage>
        <taxon>Bacteria</taxon>
        <taxon>Pseudomonadati</taxon>
        <taxon>Pseudomonadota</taxon>
        <taxon>Gammaproteobacteria</taxon>
        <taxon>Cellvibrionales</taxon>
        <taxon>Cellvibrionaceae</taxon>
        <taxon>Gilvimarinus</taxon>
    </lineage>
</organism>
<feature type="region of interest" description="Disordered" evidence="1">
    <location>
        <begin position="1"/>
        <end position="37"/>
    </location>
</feature>
<evidence type="ECO:0000313" key="2">
    <source>
        <dbReference type="EMBL" id="MFC3156064.1"/>
    </source>
</evidence>
<name>A0ABV7HQG2_9GAMM</name>
<keyword evidence="3" id="KW-1185">Reference proteome</keyword>
<dbReference type="Proteomes" id="UP001595548">
    <property type="component" value="Unassembled WGS sequence"/>
</dbReference>
<proteinExistence type="predicted"/>
<dbReference type="RefSeq" id="WP_382417147.1">
    <property type="nucleotide sequence ID" value="NZ_AP031500.1"/>
</dbReference>
<feature type="region of interest" description="Disordered" evidence="1">
    <location>
        <begin position="63"/>
        <end position="82"/>
    </location>
</feature>
<comment type="caution">
    <text evidence="2">The sequence shown here is derived from an EMBL/GenBank/DDBJ whole genome shotgun (WGS) entry which is preliminary data.</text>
</comment>
<dbReference type="EMBL" id="JBHRTL010000025">
    <property type="protein sequence ID" value="MFC3156064.1"/>
    <property type="molecule type" value="Genomic_DNA"/>
</dbReference>
<sequence>MKASEFLKKYERDQKAKQDNAETSEDEDHSLEHNARERAAHLEQGLNVGSPFDWEDLEKYKKELERMDREGPGRSKDKSDDS</sequence>
<feature type="compositionally biased region" description="Basic and acidic residues" evidence="1">
    <location>
        <begin position="1"/>
        <end position="20"/>
    </location>
</feature>
<reference evidence="3" key="1">
    <citation type="journal article" date="2019" name="Int. J. Syst. Evol. Microbiol.">
        <title>The Global Catalogue of Microorganisms (GCM) 10K type strain sequencing project: providing services to taxonomists for standard genome sequencing and annotation.</title>
        <authorList>
            <consortium name="The Broad Institute Genomics Platform"/>
            <consortium name="The Broad Institute Genome Sequencing Center for Infectious Disease"/>
            <person name="Wu L."/>
            <person name="Ma J."/>
        </authorList>
    </citation>
    <scope>NUCLEOTIDE SEQUENCE [LARGE SCALE GENOMIC DNA]</scope>
    <source>
        <strain evidence="3">KCTC 52141</strain>
    </source>
</reference>
<accession>A0ABV7HQG2</accession>
<protein>
    <submittedName>
        <fullName evidence="2">Peptidase S14</fullName>
    </submittedName>
</protein>